<feature type="domain" description="Plastocyanin-like" evidence="3">
    <location>
        <begin position="70"/>
        <end position="182"/>
    </location>
</feature>
<protein>
    <submittedName>
        <fullName evidence="4">Multicopper oxidase type 2</fullName>
    </submittedName>
</protein>
<proteinExistence type="inferred from homology"/>
<evidence type="ECO:0000259" key="2">
    <source>
        <dbReference type="Pfam" id="PF07731"/>
    </source>
</evidence>
<comment type="similarity">
    <text evidence="1">Belongs to the multicopper oxidase family.</text>
</comment>
<evidence type="ECO:0000313" key="5">
    <source>
        <dbReference type="Proteomes" id="UP000245124"/>
    </source>
</evidence>
<dbReference type="PROSITE" id="PS51318">
    <property type="entry name" value="TAT"/>
    <property type="match status" value="1"/>
</dbReference>
<evidence type="ECO:0000256" key="1">
    <source>
        <dbReference type="ARBA" id="ARBA00010609"/>
    </source>
</evidence>
<dbReference type="GO" id="GO:0016491">
    <property type="term" value="F:oxidoreductase activity"/>
    <property type="evidence" value="ECO:0007669"/>
    <property type="project" value="InterPro"/>
</dbReference>
<evidence type="ECO:0000313" key="4">
    <source>
        <dbReference type="EMBL" id="GBG16931.1"/>
    </source>
</evidence>
<comment type="caution">
    <text evidence="4">The sequence shown here is derived from an EMBL/GenBank/DDBJ whole genome shotgun (WGS) entry which is preliminary data.</text>
</comment>
<dbReference type="Gene3D" id="2.60.40.420">
    <property type="entry name" value="Cupredoxins - blue copper proteins"/>
    <property type="match status" value="3"/>
</dbReference>
<dbReference type="Pfam" id="PF07732">
    <property type="entry name" value="Cu-oxidase_3"/>
    <property type="match status" value="1"/>
</dbReference>
<dbReference type="SUPFAM" id="SSF49503">
    <property type="entry name" value="Cupredoxins"/>
    <property type="match status" value="3"/>
</dbReference>
<dbReference type="SMR" id="A0A2R5FMB8"/>
<organism evidence="4 5">
    <name type="scientific">Nostoc commune NIES-4072</name>
    <dbReference type="NCBI Taxonomy" id="2005467"/>
    <lineage>
        <taxon>Bacteria</taxon>
        <taxon>Bacillati</taxon>
        <taxon>Cyanobacteriota</taxon>
        <taxon>Cyanophyceae</taxon>
        <taxon>Nostocales</taxon>
        <taxon>Nostocaceae</taxon>
        <taxon>Nostoc</taxon>
    </lineage>
</organism>
<dbReference type="RefSeq" id="WP_109012416.1">
    <property type="nucleotide sequence ID" value="NZ_BDUD01000001.1"/>
</dbReference>
<dbReference type="InterPro" id="IPR011706">
    <property type="entry name" value="Cu-oxidase_C"/>
</dbReference>
<dbReference type="InterPro" id="IPR011707">
    <property type="entry name" value="Cu-oxidase-like_N"/>
</dbReference>
<dbReference type="Proteomes" id="UP000245124">
    <property type="component" value="Unassembled WGS sequence"/>
</dbReference>
<dbReference type="GO" id="GO:0005507">
    <property type="term" value="F:copper ion binding"/>
    <property type="evidence" value="ECO:0007669"/>
    <property type="project" value="InterPro"/>
</dbReference>
<dbReference type="CDD" id="cd13889">
    <property type="entry name" value="CuRO_3_BOD"/>
    <property type="match status" value="1"/>
</dbReference>
<reference evidence="4 5" key="1">
    <citation type="submission" date="2017-06" db="EMBL/GenBank/DDBJ databases">
        <title>Genome sequencing of cyanobaciteial culture collection at National Institute for Environmental Studies (NIES).</title>
        <authorList>
            <person name="Hirose Y."/>
            <person name="Shimura Y."/>
            <person name="Fujisawa T."/>
            <person name="Nakamura Y."/>
            <person name="Kawachi M."/>
        </authorList>
    </citation>
    <scope>NUCLEOTIDE SEQUENCE [LARGE SCALE GENOMIC DNA]</scope>
    <source>
        <strain evidence="4 5">NIES-4072</strain>
    </source>
</reference>
<gene>
    <name evidence="4" type="ORF">NIES4072_05770</name>
</gene>
<name>A0A2R5FMB8_NOSCO</name>
<dbReference type="InterPro" id="IPR045087">
    <property type="entry name" value="Cu-oxidase_fam"/>
</dbReference>
<sequence>MIKITRREALKLGALTGGSLLIPIGLLSRGQAATAGSPQPTRFSVKLPIPPVLKPVRSNATTDYYQITMKKALVNILPGLTTQIWAYNGIAPGPTIKQRQGRQSIIRFINNSVDTPTSVHLHGMASLPQYDGYAEDLTRPGFYKDYVYPNKRAATLWYHDHAIHNTARNIYMGLAGMYIVQDDFELGLPLPKGKYDVPLFIQDKQFTNTGRLVFNTQGEISQYGDVILVNGAPWPRMEVDTCKYRFRILNGSISRSYNLALSNGDDFIMIGTDAGLMSASVKAKNFRLAPAERYEFIIDFSKYPIGSQVVLRNLGLPNNTNYDGTNQIMRFDVVRREPDNSSIPSRLRTIQPIPESSAVRTREFKYERSNNLWVINGKAWNNTRIDANPRLGDVEIWKLSNPSGRAFHPIHLHLIDCQMLDRNGRPPLPYERGLKDVFYVGENETIRVIGKFGPNTGKYMSHCHNAVHEDHDMMNQFEVGQGGRSPFAVAAKPLPAPPL</sequence>
<keyword evidence="5" id="KW-1185">Reference proteome</keyword>
<evidence type="ECO:0000259" key="3">
    <source>
        <dbReference type="Pfam" id="PF07732"/>
    </source>
</evidence>
<dbReference type="PANTHER" id="PTHR48267">
    <property type="entry name" value="CUPREDOXIN SUPERFAMILY PROTEIN"/>
    <property type="match status" value="1"/>
</dbReference>
<dbReference type="Pfam" id="PF07731">
    <property type="entry name" value="Cu-oxidase_2"/>
    <property type="match status" value="1"/>
</dbReference>
<dbReference type="InterPro" id="IPR008972">
    <property type="entry name" value="Cupredoxin"/>
</dbReference>
<dbReference type="InterPro" id="IPR006311">
    <property type="entry name" value="TAT_signal"/>
</dbReference>
<dbReference type="EMBL" id="BDUD01000001">
    <property type="protein sequence ID" value="GBG16931.1"/>
    <property type="molecule type" value="Genomic_DNA"/>
</dbReference>
<dbReference type="PANTHER" id="PTHR48267:SF1">
    <property type="entry name" value="BILIRUBIN OXIDASE"/>
    <property type="match status" value="1"/>
</dbReference>
<dbReference type="AlphaFoldDB" id="A0A2R5FMB8"/>
<dbReference type="OrthoDB" id="9757546at2"/>
<accession>A0A2R5FMB8</accession>
<feature type="domain" description="Plastocyanin-like" evidence="2">
    <location>
        <begin position="366"/>
        <end position="481"/>
    </location>
</feature>